<sequence>MARTKRRTADRKANPLPRRMWRSLRLPKKPLFVLIAVVFAVAALLLSPPGRNLAGLEGGGSSSPTAAIIDQLGATYPNPDFADAAAETLEQAGYAVDYYPPEQITVE</sequence>
<comment type="caution">
    <text evidence="1">The sequence shown here is derived from an EMBL/GenBank/DDBJ whole genome shotgun (WGS) entry which is preliminary data.</text>
</comment>
<dbReference type="EMBL" id="BARS01052304">
    <property type="protein sequence ID" value="GAG52736.1"/>
    <property type="molecule type" value="Genomic_DNA"/>
</dbReference>
<dbReference type="AlphaFoldDB" id="X0ZXF1"/>
<gene>
    <name evidence="1" type="ORF">S01H1_77783</name>
</gene>
<name>X0ZXF1_9ZZZZ</name>
<reference evidence="1" key="1">
    <citation type="journal article" date="2014" name="Front. Microbiol.">
        <title>High frequency of phylogenetically diverse reductive dehalogenase-homologous genes in deep subseafloor sedimentary metagenomes.</title>
        <authorList>
            <person name="Kawai M."/>
            <person name="Futagami T."/>
            <person name="Toyoda A."/>
            <person name="Takaki Y."/>
            <person name="Nishi S."/>
            <person name="Hori S."/>
            <person name="Arai W."/>
            <person name="Tsubouchi T."/>
            <person name="Morono Y."/>
            <person name="Uchiyama I."/>
            <person name="Ito T."/>
            <person name="Fujiyama A."/>
            <person name="Inagaki F."/>
            <person name="Takami H."/>
        </authorList>
    </citation>
    <scope>NUCLEOTIDE SEQUENCE</scope>
    <source>
        <strain evidence="1">Expedition CK06-06</strain>
    </source>
</reference>
<protein>
    <submittedName>
        <fullName evidence="1">Uncharacterized protein</fullName>
    </submittedName>
</protein>
<feature type="non-terminal residue" evidence="1">
    <location>
        <position position="107"/>
    </location>
</feature>
<accession>X0ZXF1</accession>
<proteinExistence type="predicted"/>
<organism evidence="1">
    <name type="scientific">marine sediment metagenome</name>
    <dbReference type="NCBI Taxonomy" id="412755"/>
    <lineage>
        <taxon>unclassified sequences</taxon>
        <taxon>metagenomes</taxon>
        <taxon>ecological metagenomes</taxon>
    </lineage>
</organism>
<evidence type="ECO:0000313" key="1">
    <source>
        <dbReference type="EMBL" id="GAG52736.1"/>
    </source>
</evidence>